<keyword evidence="2" id="KW-0175">Coiled coil</keyword>
<dbReference type="OrthoDB" id="9791520at2"/>
<feature type="domain" description="CusB-like beta-barrel" evidence="4">
    <location>
        <begin position="250"/>
        <end position="317"/>
    </location>
</feature>
<dbReference type="RefSeq" id="WP_160738794.1">
    <property type="nucleotide sequence ID" value="NZ_WTYQ01000002.1"/>
</dbReference>
<sequence>MIDTGTPENIDQLLDARPGTSRQRVIVRTIVVIAIIALGFLMLRFLTGHDTPYILHKLEQGDLQPQLTAKGIVHSSGELQIRAPFAGLVTPVLPEGAKRITKGQILARMDTSNLQAHIAEIQAREGTAKAEIQVAEASLAEAKAQLSRIEKVYKESGGRVPSRGELEVARADVAQKQSEVELARRRVAEWQTDMAQSRQRLAAATIRSPVDGFLIEQRADAGYVAKAPGDVLFVIATNMGQLEIPVNAEDTVANGLAQGASADIVIDNIPGKSFSGSVKRISPEPDAGDLSTQQVVVAVNNADLAITPGMRATVNIALPERKNVFLVPNAAFHIDPKTDREIADAEVSHATIFLLDGDDSARPIDVVVGASDGQLTEVRSPDLKSGDLVIAGWRSAPDDAPENSAGNAN</sequence>
<evidence type="ECO:0000313" key="5">
    <source>
        <dbReference type="EMBL" id="MXP25575.1"/>
    </source>
</evidence>
<organism evidence="5 6">
    <name type="scientific">Altericroceibacterium indicum</name>
    <dbReference type="NCBI Taxonomy" id="374177"/>
    <lineage>
        <taxon>Bacteria</taxon>
        <taxon>Pseudomonadati</taxon>
        <taxon>Pseudomonadota</taxon>
        <taxon>Alphaproteobacteria</taxon>
        <taxon>Sphingomonadales</taxon>
        <taxon>Erythrobacteraceae</taxon>
        <taxon>Altericroceibacterium</taxon>
    </lineage>
</organism>
<evidence type="ECO:0000256" key="2">
    <source>
        <dbReference type="SAM" id="Coils"/>
    </source>
</evidence>
<dbReference type="Gene3D" id="2.40.420.20">
    <property type="match status" value="1"/>
</dbReference>
<dbReference type="AlphaFoldDB" id="A0A845A9V2"/>
<keyword evidence="3" id="KW-0812">Transmembrane</keyword>
<dbReference type="GO" id="GO:1990281">
    <property type="term" value="C:efflux pump complex"/>
    <property type="evidence" value="ECO:0007669"/>
    <property type="project" value="TreeGrafter"/>
</dbReference>
<dbReference type="GO" id="GO:0015562">
    <property type="term" value="F:efflux transmembrane transporter activity"/>
    <property type="evidence" value="ECO:0007669"/>
    <property type="project" value="TreeGrafter"/>
</dbReference>
<dbReference type="Gene3D" id="2.40.50.100">
    <property type="match status" value="1"/>
</dbReference>
<proteinExistence type="inferred from homology"/>
<evidence type="ECO:0000256" key="1">
    <source>
        <dbReference type="ARBA" id="ARBA00009477"/>
    </source>
</evidence>
<comment type="caution">
    <text evidence="5">The sequence shown here is derived from an EMBL/GenBank/DDBJ whole genome shotgun (WGS) entry which is preliminary data.</text>
</comment>
<dbReference type="Proteomes" id="UP000460561">
    <property type="component" value="Unassembled WGS sequence"/>
</dbReference>
<reference evidence="5 6" key="1">
    <citation type="submission" date="2019-12" db="EMBL/GenBank/DDBJ databases">
        <title>Genomic-based taxomic classification of the family Erythrobacteraceae.</title>
        <authorList>
            <person name="Xu L."/>
        </authorList>
    </citation>
    <scope>NUCLEOTIDE SEQUENCE [LARGE SCALE GENOMIC DNA]</scope>
    <source>
        <strain evidence="5 6">DSM 18604</strain>
    </source>
</reference>
<keyword evidence="3" id="KW-1133">Transmembrane helix</keyword>
<gene>
    <name evidence="5" type="ORF">GRI39_05900</name>
</gene>
<name>A0A845A9V2_9SPHN</name>
<dbReference type="SUPFAM" id="SSF111369">
    <property type="entry name" value="HlyD-like secretion proteins"/>
    <property type="match status" value="1"/>
</dbReference>
<dbReference type="PANTHER" id="PTHR30469">
    <property type="entry name" value="MULTIDRUG RESISTANCE PROTEIN MDTA"/>
    <property type="match status" value="1"/>
</dbReference>
<dbReference type="EMBL" id="WTYQ01000002">
    <property type="protein sequence ID" value="MXP25575.1"/>
    <property type="molecule type" value="Genomic_DNA"/>
</dbReference>
<comment type="similarity">
    <text evidence="1">Belongs to the membrane fusion protein (MFP) (TC 8.A.1) family.</text>
</comment>
<dbReference type="InterPro" id="IPR006143">
    <property type="entry name" value="RND_pump_MFP"/>
</dbReference>
<feature type="coiled-coil region" evidence="2">
    <location>
        <begin position="132"/>
        <end position="200"/>
    </location>
</feature>
<keyword evidence="3" id="KW-0472">Membrane</keyword>
<dbReference type="NCBIfam" id="TIGR01730">
    <property type="entry name" value="RND_mfp"/>
    <property type="match status" value="1"/>
</dbReference>
<feature type="transmembrane region" description="Helical" evidence="3">
    <location>
        <begin position="25"/>
        <end position="46"/>
    </location>
</feature>
<dbReference type="InterPro" id="IPR058792">
    <property type="entry name" value="Beta-barrel_RND_2"/>
</dbReference>
<evidence type="ECO:0000256" key="3">
    <source>
        <dbReference type="SAM" id="Phobius"/>
    </source>
</evidence>
<evidence type="ECO:0000313" key="6">
    <source>
        <dbReference type="Proteomes" id="UP000460561"/>
    </source>
</evidence>
<dbReference type="Gene3D" id="1.10.287.470">
    <property type="entry name" value="Helix hairpin bin"/>
    <property type="match status" value="1"/>
</dbReference>
<keyword evidence="6" id="KW-1185">Reference proteome</keyword>
<protein>
    <submittedName>
        <fullName evidence="5">Efflux RND transporter periplasmic adaptor subunit</fullName>
    </submittedName>
</protein>
<evidence type="ECO:0000259" key="4">
    <source>
        <dbReference type="Pfam" id="PF25954"/>
    </source>
</evidence>
<dbReference type="Pfam" id="PF25954">
    <property type="entry name" value="Beta-barrel_RND_2"/>
    <property type="match status" value="1"/>
</dbReference>
<dbReference type="Gene3D" id="2.40.30.170">
    <property type="match status" value="1"/>
</dbReference>
<accession>A0A845A9V2</accession>